<accession>V6IV76</accession>
<dbReference type="AlphaFoldDB" id="V6IV76"/>
<keyword evidence="2" id="KW-1185">Reference proteome</keyword>
<dbReference type="EMBL" id="AWTC01000015">
    <property type="protein sequence ID" value="EST10995.1"/>
    <property type="molecule type" value="Genomic_DNA"/>
</dbReference>
<evidence type="ECO:0000313" key="1">
    <source>
        <dbReference type="EMBL" id="EST10995.1"/>
    </source>
</evidence>
<reference evidence="1 2" key="1">
    <citation type="journal article" date="2013" name="Genome Announc.">
        <title>Genome Sequence of Sporolactobacillus laevolacticus DSM442, an Efficient Polymer-Grade D-Lactate Producer from Agricultural Waste Cottonseed as a Nitrogen Source.</title>
        <authorList>
            <person name="Wang H."/>
            <person name="Wang L."/>
            <person name="Ju J."/>
            <person name="Yu B."/>
            <person name="Ma Y."/>
        </authorList>
    </citation>
    <scope>NUCLEOTIDE SEQUENCE [LARGE SCALE GENOMIC DNA]</scope>
    <source>
        <strain evidence="1 2">DSM 442</strain>
    </source>
</reference>
<dbReference type="OrthoDB" id="2989907at2"/>
<protein>
    <submittedName>
        <fullName evidence="1">Uncharacterized protein</fullName>
    </submittedName>
</protein>
<name>V6IV76_9BACL</name>
<dbReference type="RefSeq" id="WP_023511053.1">
    <property type="nucleotide sequence ID" value="NZ_AWTC01000015.1"/>
</dbReference>
<evidence type="ECO:0000313" key="2">
    <source>
        <dbReference type="Proteomes" id="UP000018296"/>
    </source>
</evidence>
<dbReference type="PATRIC" id="fig|1395513.3.peg.2860"/>
<organism evidence="1 2">
    <name type="scientific">Sporolactobacillus laevolacticus DSM 442</name>
    <dbReference type="NCBI Taxonomy" id="1395513"/>
    <lineage>
        <taxon>Bacteria</taxon>
        <taxon>Bacillati</taxon>
        <taxon>Bacillota</taxon>
        <taxon>Bacilli</taxon>
        <taxon>Bacillales</taxon>
        <taxon>Sporolactobacillaceae</taxon>
        <taxon>Sporolactobacillus</taxon>
    </lineage>
</organism>
<dbReference type="Proteomes" id="UP000018296">
    <property type="component" value="Unassembled WGS sequence"/>
</dbReference>
<dbReference type="STRING" id="1395513.P343_14110"/>
<comment type="caution">
    <text evidence="1">The sequence shown here is derived from an EMBL/GenBank/DDBJ whole genome shotgun (WGS) entry which is preliminary data.</text>
</comment>
<gene>
    <name evidence="1" type="ORF">P343_14110</name>
</gene>
<proteinExistence type="predicted"/>
<sequence>MNRFAIYEEFNGQRRMPIDIKLPKKIIEAASIRDAVNAFSLRHNLEIVRSEELPEDDMRVAFRKTSIIGQTSNFIYYIRMLKYGELIEE</sequence>